<sequence>MSSKKSPRSKKSAPNSSGTASPTTSLTPPASTQDSPTAEKSSPEFSQIRMSRSPHPVGLDASESANVQRNVYTILGHGAVQRRVLAATVLSMVALFFHTLALRLVGRSVDHWCRPPDDLRDMPPHEWKNVAIPIEADGSYSRCTVYVPPLPVAPEEERRVIRCERWDYDIANIQDSIVSSYDLVCDRRWLYHVSSLVYMVGAMPFAPFAGVLSDKRGRKPVIMATVIALLLASLSVVAADTFILFLIARFFVCAASSSSTLILFTLLYEVTGDEWRATYIVWATGLAAIFCPPFLALVALLEPRWILAQGVIVTPTLALLAWCLLLDESPSWLLATCRLHSAERVLFAAARANHQDEDHVKATYLVLKEQVKRHEQVNEPNSKVGSRGTSVYSTVIKQEHTVPVLLCWFTLNFGYYAIELSSQAPGTVWDQAAHLLLQLALYLRTARLVVRWGYRGTLTMLLGMLCVCVPVHVVAMFQESTMLVSLCDILVACGCAAAMSVTYGYTTEVFPTTIRASGLCLSYSSDRLGGLLAVASLAATTRDAGLAIDAAAATMIFLCLAVVRWLPEVFLARKSLQQVYKTPTRCVRIEDRKEAMKRKARARSPTIASR</sequence>
<comment type="caution">
    <text evidence="1">The sequence shown here is derived from an EMBL/GenBank/DDBJ whole genome shotgun (WGS) entry which is preliminary data.</text>
</comment>
<organism evidence="1 2">
    <name type="scientific">Hyalomma asiaticum</name>
    <name type="common">Tick</name>
    <dbReference type="NCBI Taxonomy" id="266040"/>
    <lineage>
        <taxon>Eukaryota</taxon>
        <taxon>Metazoa</taxon>
        <taxon>Ecdysozoa</taxon>
        <taxon>Arthropoda</taxon>
        <taxon>Chelicerata</taxon>
        <taxon>Arachnida</taxon>
        <taxon>Acari</taxon>
        <taxon>Parasitiformes</taxon>
        <taxon>Ixodida</taxon>
        <taxon>Ixodoidea</taxon>
        <taxon>Ixodidae</taxon>
        <taxon>Hyalomminae</taxon>
        <taxon>Hyalomma</taxon>
    </lineage>
</organism>
<keyword evidence="2" id="KW-1185">Reference proteome</keyword>
<reference evidence="1" key="1">
    <citation type="submission" date="2020-05" db="EMBL/GenBank/DDBJ databases">
        <title>Large-scale comparative analyses of tick genomes elucidate their genetic diversity and vector capacities.</title>
        <authorList>
            <person name="Jia N."/>
            <person name="Wang J."/>
            <person name="Shi W."/>
            <person name="Du L."/>
            <person name="Sun Y."/>
            <person name="Zhan W."/>
            <person name="Jiang J."/>
            <person name="Wang Q."/>
            <person name="Zhang B."/>
            <person name="Ji P."/>
            <person name="Sakyi L.B."/>
            <person name="Cui X."/>
            <person name="Yuan T."/>
            <person name="Jiang B."/>
            <person name="Yang W."/>
            <person name="Lam T.T.-Y."/>
            <person name="Chang Q."/>
            <person name="Ding S."/>
            <person name="Wang X."/>
            <person name="Zhu J."/>
            <person name="Ruan X."/>
            <person name="Zhao L."/>
            <person name="Wei J."/>
            <person name="Que T."/>
            <person name="Du C."/>
            <person name="Cheng J."/>
            <person name="Dai P."/>
            <person name="Han X."/>
            <person name="Huang E."/>
            <person name="Gao Y."/>
            <person name="Liu J."/>
            <person name="Shao H."/>
            <person name="Ye R."/>
            <person name="Li L."/>
            <person name="Wei W."/>
            <person name="Wang X."/>
            <person name="Wang C."/>
            <person name="Yang T."/>
            <person name="Huo Q."/>
            <person name="Li W."/>
            <person name="Guo W."/>
            <person name="Chen H."/>
            <person name="Zhou L."/>
            <person name="Ni X."/>
            <person name="Tian J."/>
            <person name="Zhou Y."/>
            <person name="Sheng Y."/>
            <person name="Liu T."/>
            <person name="Pan Y."/>
            <person name="Xia L."/>
            <person name="Li J."/>
            <person name="Zhao F."/>
            <person name="Cao W."/>
        </authorList>
    </citation>
    <scope>NUCLEOTIDE SEQUENCE</scope>
    <source>
        <strain evidence="1">Hyas-2018</strain>
    </source>
</reference>
<name>A0ACB7SMH8_HYAAI</name>
<gene>
    <name evidence="1" type="ORF">HPB50_002666</name>
</gene>
<evidence type="ECO:0000313" key="2">
    <source>
        <dbReference type="Proteomes" id="UP000821845"/>
    </source>
</evidence>
<dbReference type="Proteomes" id="UP000821845">
    <property type="component" value="Chromosome 3"/>
</dbReference>
<dbReference type="EMBL" id="CM023483">
    <property type="protein sequence ID" value="KAH6934983.1"/>
    <property type="molecule type" value="Genomic_DNA"/>
</dbReference>
<protein>
    <submittedName>
        <fullName evidence="1">Uncharacterized protein</fullName>
    </submittedName>
</protein>
<evidence type="ECO:0000313" key="1">
    <source>
        <dbReference type="EMBL" id="KAH6934983.1"/>
    </source>
</evidence>
<proteinExistence type="predicted"/>
<accession>A0ACB7SMH8</accession>